<evidence type="ECO:0000313" key="3">
    <source>
        <dbReference type="Proteomes" id="UP000694257"/>
    </source>
</evidence>
<organism evidence="2 3">
    <name type="scientific">Nocardia iowensis</name>
    <dbReference type="NCBI Taxonomy" id="204891"/>
    <lineage>
        <taxon>Bacteria</taxon>
        <taxon>Bacillati</taxon>
        <taxon>Actinomycetota</taxon>
        <taxon>Actinomycetes</taxon>
        <taxon>Mycobacteriales</taxon>
        <taxon>Nocardiaceae</taxon>
        <taxon>Nocardia</taxon>
    </lineage>
</organism>
<dbReference type="RefSeq" id="WP_218477439.1">
    <property type="nucleotide sequence ID" value="NZ_BAABJN010000007.1"/>
</dbReference>
<proteinExistence type="predicted"/>
<sequence>MNEPEIKAAVQEIICADPAAALDPRAARSIVPVNDPGEQIAEIPALIGFPPQRSLVTLILRTVHGDDQSAVVDSVMRFDLDPDRGRVQLRADMVASCIAQVSAHDGMTAVLAVVVDDRIAGPEPSAGDRCGPGRFEVLVADLARHLAAEDISLAGAWAVQAIEPQKCWWTLFGPEQAGGLPDPAASVWVDSKPMRGSGAELAAIVAEDTDLQQQVAALLDSALALARVRQVMAVRRGDPTAYSRQALEYVLWQITSVESGEQLMAPELAELAVALRDRSVRDAMLALPDGEHAAAAETVWSLMTRAHSDTDRAEAAALLGYSAYVRGDGPLAGTAFEAALRADPEHSMAQLLETSLTVGIPPEQIRRLARSGFHSAADLGIDLGEPRRSTPSGSTDTEPDAR</sequence>
<name>A0ABX8RYQ1_NOCIO</name>
<dbReference type="InterPro" id="IPR025447">
    <property type="entry name" value="DUF4192"/>
</dbReference>
<dbReference type="Pfam" id="PF13830">
    <property type="entry name" value="DUF4192"/>
    <property type="match status" value="1"/>
</dbReference>
<reference evidence="2 3" key="1">
    <citation type="submission" date="2021-07" db="EMBL/GenBank/DDBJ databases">
        <title>Whole Genome Sequence of Nocardia Iowensis.</title>
        <authorList>
            <person name="Lamm A."/>
            <person name="Collins-Fairclough A.M."/>
            <person name="Bunk B."/>
            <person name="Sproer C."/>
        </authorList>
    </citation>
    <scope>NUCLEOTIDE SEQUENCE [LARGE SCALE GENOMIC DNA]</scope>
    <source>
        <strain evidence="2 3">NRRL 5646</strain>
    </source>
</reference>
<keyword evidence="3" id="KW-1185">Reference proteome</keyword>
<protein>
    <submittedName>
        <fullName evidence="2">DUF4192 domain-containing protein</fullName>
    </submittedName>
</protein>
<dbReference type="Proteomes" id="UP000694257">
    <property type="component" value="Chromosome"/>
</dbReference>
<feature type="region of interest" description="Disordered" evidence="1">
    <location>
        <begin position="379"/>
        <end position="402"/>
    </location>
</feature>
<evidence type="ECO:0000313" key="2">
    <source>
        <dbReference type="EMBL" id="QXN94777.1"/>
    </source>
</evidence>
<evidence type="ECO:0000256" key="1">
    <source>
        <dbReference type="SAM" id="MobiDB-lite"/>
    </source>
</evidence>
<accession>A0ABX8RYQ1</accession>
<gene>
    <name evidence="2" type="ORF">KV110_18035</name>
</gene>
<dbReference type="EMBL" id="CP078145">
    <property type="protein sequence ID" value="QXN94777.1"/>
    <property type="molecule type" value="Genomic_DNA"/>
</dbReference>